<proteinExistence type="predicted"/>
<dbReference type="RefSeq" id="WP_157992991.1">
    <property type="nucleotide sequence ID" value="NZ_QYAG01000001.1"/>
</dbReference>
<reference evidence="1 2" key="1">
    <citation type="journal article" date="2015" name="Stand. Genomic Sci.">
        <title>Genomic Encyclopedia of Bacterial and Archaeal Type Strains, Phase III: the genomes of soil and plant-associated and newly described type strains.</title>
        <authorList>
            <person name="Whitman W.B."/>
            <person name="Woyke T."/>
            <person name="Klenk H.P."/>
            <person name="Zhou Y."/>
            <person name="Lilburn T.G."/>
            <person name="Beck B.J."/>
            <person name="De Vos P."/>
            <person name="Vandamme P."/>
            <person name="Eisen J.A."/>
            <person name="Garrity G."/>
            <person name="Hugenholtz P."/>
            <person name="Kyrpides N.C."/>
        </authorList>
    </citation>
    <scope>NUCLEOTIDE SEQUENCE [LARGE SCALE GENOMIC DNA]</scope>
    <source>
        <strain evidence="1 2">RF6</strain>
    </source>
</reference>
<sequence>MDEVKKPAVSWVVVGKYDSELEQKQQLELAAAMVGGELGQAVLSALATVRDDVLGRAM</sequence>
<dbReference type="Proteomes" id="UP000291832">
    <property type="component" value="Unassembled WGS sequence"/>
</dbReference>
<name>A0A4V6MD44_9MICO</name>
<protein>
    <submittedName>
        <fullName evidence="1">Uncharacterized protein</fullName>
    </submittedName>
</protein>
<gene>
    <name evidence="1" type="ORF">EV139_0906</name>
</gene>
<dbReference type="EMBL" id="SHKI01000003">
    <property type="protein sequence ID" value="RZT66779.1"/>
    <property type="molecule type" value="Genomic_DNA"/>
</dbReference>
<evidence type="ECO:0000313" key="2">
    <source>
        <dbReference type="Proteomes" id="UP000291832"/>
    </source>
</evidence>
<accession>A0A4V6MD44</accession>
<evidence type="ECO:0000313" key="1">
    <source>
        <dbReference type="EMBL" id="RZT66779.1"/>
    </source>
</evidence>
<comment type="caution">
    <text evidence="1">The sequence shown here is derived from an EMBL/GenBank/DDBJ whole genome shotgun (WGS) entry which is preliminary data.</text>
</comment>
<keyword evidence="2" id="KW-1185">Reference proteome</keyword>
<dbReference type="AlphaFoldDB" id="A0A4V6MD44"/>
<organism evidence="1 2">
    <name type="scientific">Leucobacter luti</name>
    <dbReference type="NCBI Taxonomy" id="340320"/>
    <lineage>
        <taxon>Bacteria</taxon>
        <taxon>Bacillati</taxon>
        <taxon>Actinomycetota</taxon>
        <taxon>Actinomycetes</taxon>
        <taxon>Micrococcales</taxon>
        <taxon>Microbacteriaceae</taxon>
        <taxon>Leucobacter</taxon>
    </lineage>
</organism>